<dbReference type="InterPro" id="IPR027417">
    <property type="entry name" value="P-loop_NTPase"/>
</dbReference>
<dbReference type="GO" id="GO:0005524">
    <property type="term" value="F:ATP binding"/>
    <property type="evidence" value="ECO:0007669"/>
    <property type="project" value="UniProtKB-KW"/>
</dbReference>
<evidence type="ECO:0000256" key="2">
    <source>
        <dbReference type="ARBA" id="ARBA00005814"/>
    </source>
</evidence>
<evidence type="ECO:0000256" key="5">
    <source>
        <dbReference type="ARBA" id="ARBA00022741"/>
    </source>
</evidence>
<organism evidence="11 12">
    <name type="scientific">Leptotrombidium deliense</name>
    <dbReference type="NCBI Taxonomy" id="299467"/>
    <lineage>
        <taxon>Eukaryota</taxon>
        <taxon>Metazoa</taxon>
        <taxon>Ecdysozoa</taxon>
        <taxon>Arthropoda</taxon>
        <taxon>Chelicerata</taxon>
        <taxon>Arachnida</taxon>
        <taxon>Acari</taxon>
        <taxon>Acariformes</taxon>
        <taxon>Trombidiformes</taxon>
        <taxon>Prostigmata</taxon>
        <taxon>Anystina</taxon>
        <taxon>Parasitengona</taxon>
        <taxon>Trombiculoidea</taxon>
        <taxon>Trombiculidae</taxon>
        <taxon>Leptotrombidium</taxon>
    </lineage>
</organism>
<keyword evidence="5" id="KW-0547">Nucleotide-binding</keyword>
<evidence type="ECO:0000256" key="6">
    <source>
        <dbReference type="ARBA" id="ARBA00022840"/>
    </source>
</evidence>
<dbReference type="Pfam" id="PF19055">
    <property type="entry name" value="ABC2_membrane_7"/>
    <property type="match status" value="1"/>
</dbReference>
<dbReference type="PROSITE" id="PS00211">
    <property type="entry name" value="ABC_TRANSPORTER_1"/>
    <property type="match status" value="1"/>
</dbReference>
<keyword evidence="7 9" id="KW-1133">Transmembrane helix</keyword>
<keyword evidence="12" id="KW-1185">Reference proteome</keyword>
<reference evidence="11 12" key="1">
    <citation type="journal article" date="2018" name="Gigascience">
        <title>Genomes of trombidid mites reveal novel predicted allergens and laterally-transferred genes associated with secondary metabolism.</title>
        <authorList>
            <person name="Dong X."/>
            <person name="Chaisiri K."/>
            <person name="Xia D."/>
            <person name="Armstrong S.D."/>
            <person name="Fang Y."/>
            <person name="Donnelly M.J."/>
            <person name="Kadowaki T."/>
            <person name="McGarry J.W."/>
            <person name="Darby A.C."/>
            <person name="Makepeace B.L."/>
        </authorList>
    </citation>
    <scope>NUCLEOTIDE SEQUENCE [LARGE SCALE GENOMIC DNA]</scope>
    <source>
        <strain evidence="11">UoL-UT</strain>
    </source>
</reference>
<dbReference type="EMBL" id="NCKV01009077">
    <property type="protein sequence ID" value="RWS22342.1"/>
    <property type="molecule type" value="Genomic_DNA"/>
</dbReference>
<dbReference type="PANTHER" id="PTHR48041">
    <property type="entry name" value="ABC TRANSPORTER G FAMILY MEMBER 28"/>
    <property type="match status" value="1"/>
</dbReference>
<feature type="transmembrane region" description="Helical" evidence="9">
    <location>
        <begin position="448"/>
        <end position="468"/>
    </location>
</feature>
<dbReference type="PANTHER" id="PTHR48041:SF78">
    <property type="entry name" value="ABC TRANSPORTER EXPRESSED IN TRACHEA, ISOFORM A"/>
    <property type="match status" value="1"/>
</dbReference>
<dbReference type="STRING" id="299467.A0A443S488"/>
<proteinExistence type="inferred from homology"/>
<dbReference type="SUPFAM" id="SSF52540">
    <property type="entry name" value="P-loop containing nucleoside triphosphate hydrolases"/>
    <property type="match status" value="1"/>
</dbReference>
<accession>A0A443S488</accession>
<dbReference type="InterPro" id="IPR017871">
    <property type="entry name" value="ABC_transporter-like_CS"/>
</dbReference>
<feature type="transmembrane region" description="Helical" evidence="9">
    <location>
        <begin position="489"/>
        <end position="515"/>
    </location>
</feature>
<dbReference type="GO" id="GO:0005886">
    <property type="term" value="C:plasma membrane"/>
    <property type="evidence" value="ECO:0007669"/>
    <property type="project" value="TreeGrafter"/>
</dbReference>
<evidence type="ECO:0000313" key="12">
    <source>
        <dbReference type="Proteomes" id="UP000288716"/>
    </source>
</evidence>
<keyword evidence="8 9" id="KW-0472">Membrane</keyword>
<evidence type="ECO:0000256" key="4">
    <source>
        <dbReference type="ARBA" id="ARBA00022692"/>
    </source>
</evidence>
<dbReference type="Proteomes" id="UP000288716">
    <property type="component" value="Unassembled WGS sequence"/>
</dbReference>
<dbReference type="Gene3D" id="3.40.50.300">
    <property type="entry name" value="P-loop containing nucleotide triphosphate hydrolases"/>
    <property type="match status" value="1"/>
</dbReference>
<evidence type="ECO:0000313" key="11">
    <source>
        <dbReference type="EMBL" id="RWS22342.1"/>
    </source>
</evidence>
<comment type="similarity">
    <text evidence="2">Belongs to the ABC transporter superfamily. ABCG family. Eye pigment precursor importer (TC 3.A.1.204) subfamily.</text>
</comment>
<evidence type="ECO:0000259" key="10">
    <source>
        <dbReference type="PROSITE" id="PS50893"/>
    </source>
</evidence>
<dbReference type="Pfam" id="PF01061">
    <property type="entry name" value="ABC2_membrane"/>
    <property type="match status" value="1"/>
</dbReference>
<gene>
    <name evidence="11" type="ORF">B4U80_00961</name>
</gene>
<feature type="transmembrane region" description="Helical" evidence="9">
    <location>
        <begin position="589"/>
        <end position="610"/>
    </location>
</feature>
<dbReference type="InterPro" id="IPR013525">
    <property type="entry name" value="ABC2_TM"/>
</dbReference>
<dbReference type="InterPro" id="IPR043926">
    <property type="entry name" value="ABCG_dom"/>
</dbReference>
<feature type="non-terminal residue" evidence="11">
    <location>
        <position position="628"/>
    </location>
</feature>
<feature type="domain" description="ABC transporter" evidence="10">
    <location>
        <begin position="63"/>
        <end position="304"/>
    </location>
</feature>
<evidence type="ECO:0000256" key="9">
    <source>
        <dbReference type="SAM" id="Phobius"/>
    </source>
</evidence>
<dbReference type="GO" id="GO:0140359">
    <property type="term" value="F:ABC-type transporter activity"/>
    <property type="evidence" value="ECO:0007669"/>
    <property type="project" value="InterPro"/>
</dbReference>
<dbReference type="InterPro" id="IPR003593">
    <property type="entry name" value="AAA+_ATPase"/>
</dbReference>
<dbReference type="OrthoDB" id="10042850at2759"/>
<feature type="transmembrane region" description="Helical" evidence="9">
    <location>
        <begin position="527"/>
        <end position="549"/>
    </location>
</feature>
<keyword evidence="3" id="KW-0813">Transport</keyword>
<dbReference type="GO" id="GO:0016887">
    <property type="term" value="F:ATP hydrolysis activity"/>
    <property type="evidence" value="ECO:0007669"/>
    <property type="project" value="InterPro"/>
</dbReference>
<dbReference type="PROSITE" id="PS50893">
    <property type="entry name" value="ABC_TRANSPORTER_2"/>
    <property type="match status" value="1"/>
</dbReference>
<dbReference type="InterPro" id="IPR003439">
    <property type="entry name" value="ABC_transporter-like_ATP-bd"/>
</dbReference>
<dbReference type="Pfam" id="PF00005">
    <property type="entry name" value="ABC_tran"/>
    <property type="match status" value="1"/>
</dbReference>
<comment type="caution">
    <text evidence="11">The sequence shown here is derived from an EMBL/GenBank/DDBJ whole genome shotgun (WGS) entry which is preliminary data.</text>
</comment>
<keyword evidence="6" id="KW-0067">ATP-binding</keyword>
<protein>
    <submittedName>
        <fullName evidence="11">ABC transporter sub-family G-like protein 1</fullName>
    </submittedName>
</protein>
<evidence type="ECO:0000256" key="1">
    <source>
        <dbReference type="ARBA" id="ARBA00004141"/>
    </source>
</evidence>
<sequence length="628" mass="70093">MAPDSCENTEISLNEVMNDGSTSHSTINIEDEETEKLMPVTPNVRITLSWNKLSYRVSNHSCIPTLKERKGWKDNEKIILYPQSGQLSNGCLMAIIGKSGSGKSTLIESLTGRRSKGMSGNISIIVDSDVPFIGNEKDVKIAFIPQCDALLNTLTPFESLLFASQLKNESFTPQQHLMIVDELLEELDLISCKDNRVLRCSGGEKKRLSLAMELVSKPTILVLDEPTSGLDSSSALHCVQLLRKLTQSKSNPLAIMLSIHQPSAKLLYEFHKLYLLSHNGELIYNGHVNEDLLNYFNQFNVTCPKFHNPAAHALEVSSGDYGEEVIEAMARHQSTLRCSDRRKSITGEFVEYSVPSVIAAMRNHSASSLFSQCSTLTIRALKTTFRDPILNYARLLEHFLVAIALIMLYKEEVINESGCLNAESNINTAIKFSSDKVQHAQAVVFQNVGFLFFSLSFIFMASMMPILLELPTELLVFLRERTNGWYSSLPYYIAKTIADIPLLLLSTAIYAAITFYPSLQTDEFWRFGAYLVILILVSLSAQSFGLFMATLCLKHANAASLIAPLATTPFTIFAGFFIRIPFIPHYLKLFSSISSLRYALEAVVIIIYGFGRCDQSMKMQNEQSLNGI</sequence>
<dbReference type="VEuPathDB" id="VectorBase:LDEU009698"/>
<dbReference type="AlphaFoldDB" id="A0A443S488"/>
<name>A0A443S488_9ACAR</name>
<evidence type="ECO:0000256" key="8">
    <source>
        <dbReference type="ARBA" id="ARBA00023136"/>
    </source>
</evidence>
<evidence type="ECO:0000256" key="3">
    <source>
        <dbReference type="ARBA" id="ARBA00022448"/>
    </source>
</evidence>
<evidence type="ECO:0000256" key="7">
    <source>
        <dbReference type="ARBA" id="ARBA00022989"/>
    </source>
</evidence>
<dbReference type="SMART" id="SM00382">
    <property type="entry name" value="AAA"/>
    <property type="match status" value="1"/>
</dbReference>
<feature type="transmembrane region" description="Helical" evidence="9">
    <location>
        <begin position="561"/>
        <end position="583"/>
    </location>
</feature>
<comment type="subcellular location">
    <subcellularLocation>
        <location evidence="1">Membrane</location>
        <topology evidence="1">Multi-pass membrane protein</topology>
    </subcellularLocation>
</comment>
<dbReference type="InterPro" id="IPR050352">
    <property type="entry name" value="ABCG_transporters"/>
</dbReference>
<keyword evidence="4 9" id="KW-0812">Transmembrane</keyword>